<dbReference type="AlphaFoldDB" id="A0A836CCD5"/>
<comment type="caution">
    <text evidence="1">The sequence shown here is derived from an EMBL/GenBank/DDBJ whole genome shotgun (WGS) entry which is preliminary data.</text>
</comment>
<sequence length="223" mass="25254">MCIWLHVGLAYAVDQYRPVQQFFCGSQLDLTRVGAELAASFDVFTDFAVWECPRQMVMDHVANHSDCFRAYLLSGKISKHIKRGRKLGTHAGEIELRATEELLDRPVLVYRIGKADMQPDVQAQEGCEGVEPIQLGYHLMRANVWGNEALTDFVWLLAVELQKTVQHACRMALRTVQRLCVLNRQSANSPAVVGAECALLVCDCVRQFRCASGWHHRSFEYRG</sequence>
<evidence type="ECO:0000313" key="2">
    <source>
        <dbReference type="Proteomes" id="UP000664859"/>
    </source>
</evidence>
<dbReference type="OrthoDB" id="415023at2759"/>
<reference evidence="1" key="1">
    <citation type="submission" date="2021-02" db="EMBL/GenBank/DDBJ databases">
        <title>First Annotated Genome of the Yellow-green Alga Tribonema minus.</title>
        <authorList>
            <person name="Mahan K.M."/>
        </authorList>
    </citation>
    <scope>NUCLEOTIDE SEQUENCE</scope>
    <source>
        <strain evidence="1">UTEX B ZZ1240</strain>
    </source>
</reference>
<name>A0A836CCD5_9STRA</name>
<proteinExistence type="predicted"/>
<gene>
    <name evidence="1" type="ORF">JKP88DRAFT_246683</name>
</gene>
<protein>
    <submittedName>
        <fullName evidence="1">Uncharacterized protein</fullName>
    </submittedName>
</protein>
<dbReference type="InterPro" id="IPR038765">
    <property type="entry name" value="Papain-like_cys_pep_sf"/>
</dbReference>
<keyword evidence="2" id="KW-1185">Reference proteome</keyword>
<organism evidence="1 2">
    <name type="scientific">Tribonema minus</name>
    <dbReference type="NCBI Taxonomy" id="303371"/>
    <lineage>
        <taxon>Eukaryota</taxon>
        <taxon>Sar</taxon>
        <taxon>Stramenopiles</taxon>
        <taxon>Ochrophyta</taxon>
        <taxon>PX clade</taxon>
        <taxon>Xanthophyceae</taxon>
        <taxon>Tribonematales</taxon>
        <taxon>Tribonemataceae</taxon>
        <taxon>Tribonema</taxon>
    </lineage>
</organism>
<evidence type="ECO:0000313" key="1">
    <source>
        <dbReference type="EMBL" id="KAG5180564.1"/>
    </source>
</evidence>
<dbReference type="Proteomes" id="UP000664859">
    <property type="component" value="Unassembled WGS sequence"/>
</dbReference>
<dbReference type="SUPFAM" id="SSF54001">
    <property type="entry name" value="Cysteine proteinases"/>
    <property type="match status" value="1"/>
</dbReference>
<dbReference type="EMBL" id="JAFCMP010000379">
    <property type="protein sequence ID" value="KAG5180564.1"/>
    <property type="molecule type" value="Genomic_DNA"/>
</dbReference>
<dbReference type="Gene3D" id="3.90.70.80">
    <property type="match status" value="1"/>
</dbReference>
<accession>A0A836CCD5</accession>